<evidence type="ECO:0000256" key="1">
    <source>
        <dbReference type="SAM" id="MobiDB-lite"/>
    </source>
</evidence>
<dbReference type="Proteomes" id="UP000236584">
    <property type="component" value="Chromosome"/>
</dbReference>
<sequence>MRHTGAVSRTLVPPQSGVSVRDWRERTESLADSSAGGSRAEALAAHRMRLRHFEPSFGSLTKISCVRSFVSLTRSHAPTTTAVRWRVLARLRVAPASREG</sequence>
<dbReference type="EMBL" id="CP026309">
    <property type="protein sequence ID" value="AUV83554.1"/>
    <property type="molecule type" value="Genomic_DNA"/>
</dbReference>
<protein>
    <submittedName>
        <fullName evidence="2">Uncharacterized protein</fullName>
    </submittedName>
</protein>
<proteinExistence type="predicted"/>
<dbReference type="AlphaFoldDB" id="A0A2I8VNU9"/>
<evidence type="ECO:0000313" key="2">
    <source>
        <dbReference type="EMBL" id="AUV83554.1"/>
    </source>
</evidence>
<gene>
    <name evidence="2" type="ORF">C2R22_19480</name>
</gene>
<feature type="region of interest" description="Disordered" evidence="1">
    <location>
        <begin position="1"/>
        <end position="38"/>
    </location>
</feature>
<evidence type="ECO:0000313" key="3">
    <source>
        <dbReference type="Proteomes" id="UP000236584"/>
    </source>
</evidence>
<reference evidence="2 3" key="1">
    <citation type="submission" date="2018-01" db="EMBL/GenBank/DDBJ databases">
        <title>Complete genome sequence of Salinigranum rubrum GX10T, an extremely halophilic archaeon isolated from a marine solar saltern.</title>
        <authorList>
            <person name="Han S."/>
        </authorList>
    </citation>
    <scope>NUCLEOTIDE SEQUENCE [LARGE SCALE GENOMIC DNA]</scope>
    <source>
        <strain evidence="2 3">GX10</strain>
    </source>
</reference>
<dbReference type="KEGG" id="srub:C2R22_19480"/>
<accession>A0A2I8VNU9</accession>
<name>A0A2I8VNU9_9EURY</name>
<keyword evidence="3" id="KW-1185">Reference proteome</keyword>
<organism evidence="2 3">
    <name type="scientific">Salinigranum rubrum</name>
    <dbReference type="NCBI Taxonomy" id="755307"/>
    <lineage>
        <taxon>Archaea</taxon>
        <taxon>Methanobacteriati</taxon>
        <taxon>Methanobacteriota</taxon>
        <taxon>Stenosarchaea group</taxon>
        <taxon>Halobacteria</taxon>
        <taxon>Halobacteriales</taxon>
        <taxon>Haloferacaceae</taxon>
        <taxon>Salinigranum</taxon>
    </lineage>
</organism>